<keyword evidence="1" id="KW-0812">Transmembrane</keyword>
<evidence type="ECO:0000313" key="2">
    <source>
        <dbReference type="Proteomes" id="UP000050791"/>
    </source>
</evidence>
<name>A0AA85BQS7_9TREM</name>
<dbReference type="WBParaSite" id="SMTH1_74690.1">
    <property type="protein sequence ID" value="SMTH1_74690.1"/>
    <property type="gene ID" value="SMTH1_74690"/>
</dbReference>
<keyword evidence="1" id="KW-0472">Membrane</keyword>
<dbReference type="AlphaFoldDB" id="A0AA85BQS7"/>
<reference evidence="3" key="1">
    <citation type="submission" date="2023-11" db="UniProtKB">
        <authorList>
            <consortium name="WormBaseParasite"/>
        </authorList>
    </citation>
    <scope>IDENTIFICATION</scope>
</reference>
<organism evidence="2 3">
    <name type="scientific">Schistosoma mattheei</name>
    <dbReference type="NCBI Taxonomy" id="31246"/>
    <lineage>
        <taxon>Eukaryota</taxon>
        <taxon>Metazoa</taxon>
        <taxon>Spiralia</taxon>
        <taxon>Lophotrochozoa</taxon>
        <taxon>Platyhelminthes</taxon>
        <taxon>Trematoda</taxon>
        <taxon>Digenea</taxon>
        <taxon>Strigeidida</taxon>
        <taxon>Schistosomatoidea</taxon>
        <taxon>Schistosomatidae</taxon>
        <taxon>Schistosoma</taxon>
    </lineage>
</organism>
<protein>
    <submittedName>
        <fullName evidence="3">Uncharacterized protein</fullName>
    </submittedName>
</protein>
<sequence>MNCWKTPCVISLFILDSSKIICKYIQMHHLLVIGFVTICLLFPNIFAKKQKETIDVPFVIDGKGDMIIEVGGVKFSLNSKQVLKFNDGESETEIDFGSPTPEELKNKRGTRRLTEYFDESEV</sequence>
<keyword evidence="1" id="KW-1133">Transmembrane helix</keyword>
<dbReference type="Proteomes" id="UP000050791">
    <property type="component" value="Unassembled WGS sequence"/>
</dbReference>
<feature type="transmembrane region" description="Helical" evidence="1">
    <location>
        <begin position="29"/>
        <end position="47"/>
    </location>
</feature>
<evidence type="ECO:0000256" key="1">
    <source>
        <dbReference type="SAM" id="Phobius"/>
    </source>
</evidence>
<proteinExistence type="predicted"/>
<accession>A0AA85BQS7</accession>
<evidence type="ECO:0000313" key="3">
    <source>
        <dbReference type="WBParaSite" id="SMTH1_74690.1"/>
    </source>
</evidence>